<dbReference type="SUPFAM" id="SSF54593">
    <property type="entry name" value="Glyoxalase/Bleomycin resistance protein/Dihydroxybiphenyl dioxygenase"/>
    <property type="match status" value="1"/>
</dbReference>
<feature type="domain" description="VOC" evidence="2">
    <location>
        <begin position="3"/>
        <end position="126"/>
    </location>
</feature>
<dbReference type="InterPro" id="IPR029068">
    <property type="entry name" value="Glyas_Bleomycin-R_OHBP_Dase"/>
</dbReference>
<dbReference type="EMBL" id="BAAAUT010000036">
    <property type="protein sequence ID" value="GAA3148077.1"/>
    <property type="molecule type" value="Genomic_DNA"/>
</dbReference>
<dbReference type="Gene3D" id="3.10.180.10">
    <property type="entry name" value="2,3-Dihydroxybiphenyl 1,2-Dioxygenase, domain 1"/>
    <property type="match status" value="1"/>
</dbReference>
<evidence type="ECO:0000256" key="1">
    <source>
        <dbReference type="SAM" id="MobiDB-lite"/>
    </source>
</evidence>
<evidence type="ECO:0000313" key="4">
    <source>
        <dbReference type="Proteomes" id="UP001500320"/>
    </source>
</evidence>
<comment type="caution">
    <text evidence="3">The sequence shown here is derived from an EMBL/GenBank/DDBJ whole genome shotgun (WGS) entry which is preliminary data.</text>
</comment>
<dbReference type="Proteomes" id="UP001500320">
    <property type="component" value="Unassembled WGS sequence"/>
</dbReference>
<reference evidence="4" key="1">
    <citation type="journal article" date="2019" name="Int. J. Syst. Evol. Microbiol.">
        <title>The Global Catalogue of Microorganisms (GCM) 10K type strain sequencing project: providing services to taxonomists for standard genome sequencing and annotation.</title>
        <authorList>
            <consortium name="The Broad Institute Genomics Platform"/>
            <consortium name="The Broad Institute Genome Sequencing Center for Infectious Disease"/>
            <person name="Wu L."/>
            <person name="Ma J."/>
        </authorList>
    </citation>
    <scope>NUCLEOTIDE SEQUENCE [LARGE SCALE GENOMIC DNA]</scope>
    <source>
        <strain evidence="4">JCM 9373</strain>
    </source>
</reference>
<dbReference type="Pfam" id="PF18029">
    <property type="entry name" value="Glyoxalase_6"/>
    <property type="match status" value="1"/>
</dbReference>
<protein>
    <recommendedName>
        <fullName evidence="2">VOC domain-containing protein</fullName>
    </recommendedName>
</protein>
<keyword evidence="4" id="KW-1185">Reference proteome</keyword>
<dbReference type="PANTHER" id="PTHR35908">
    <property type="entry name" value="HYPOTHETICAL FUSION PROTEIN"/>
    <property type="match status" value="1"/>
</dbReference>
<evidence type="ECO:0000259" key="2">
    <source>
        <dbReference type="PROSITE" id="PS51819"/>
    </source>
</evidence>
<dbReference type="InterPro" id="IPR037523">
    <property type="entry name" value="VOC_core"/>
</dbReference>
<feature type="compositionally biased region" description="Basic and acidic residues" evidence="1">
    <location>
        <begin position="145"/>
        <end position="154"/>
    </location>
</feature>
<sequence>MTTIKQISLGVTDDVRAGEFWRQALGYVRRPPRFEGDDWIVLEPPPGVPGAAIAMDVSRSPAEEFPRTHLDLDAGDRDLDEEVDRLVALGARRVDWPHYPDDPRPEEPAYVVLADPEGNRFCVEGRRSGRPHAASGRPHAAEAAPGRRGETAGA</sequence>
<name>A0ABP6NGY4_9ACTN</name>
<accession>A0ABP6NGY4</accession>
<evidence type="ECO:0000313" key="3">
    <source>
        <dbReference type="EMBL" id="GAA3148077.1"/>
    </source>
</evidence>
<dbReference type="PANTHER" id="PTHR35908:SF1">
    <property type="entry name" value="CONSERVED PROTEIN"/>
    <property type="match status" value="1"/>
</dbReference>
<dbReference type="RefSeq" id="WP_344862433.1">
    <property type="nucleotide sequence ID" value="NZ_BAAAUT010000036.1"/>
</dbReference>
<dbReference type="InterPro" id="IPR041581">
    <property type="entry name" value="Glyoxalase_6"/>
</dbReference>
<dbReference type="PROSITE" id="PS51819">
    <property type="entry name" value="VOC"/>
    <property type="match status" value="1"/>
</dbReference>
<proteinExistence type="predicted"/>
<feature type="region of interest" description="Disordered" evidence="1">
    <location>
        <begin position="122"/>
        <end position="154"/>
    </location>
</feature>
<organism evidence="3 4">
    <name type="scientific">Planomonospora alba</name>
    <dbReference type="NCBI Taxonomy" id="161354"/>
    <lineage>
        <taxon>Bacteria</taxon>
        <taxon>Bacillati</taxon>
        <taxon>Actinomycetota</taxon>
        <taxon>Actinomycetes</taxon>
        <taxon>Streptosporangiales</taxon>
        <taxon>Streptosporangiaceae</taxon>
        <taxon>Planomonospora</taxon>
    </lineage>
</organism>
<gene>
    <name evidence="3" type="ORF">GCM10010466_43830</name>
</gene>